<dbReference type="OrthoDB" id="597143at2"/>
<protein>
    <submittedName>
        <fullName evidence="2">Uncharacterized protein</fullName>
    </submittedName>
</protein>
<evidence type="ECO:0000313" key="2">
    <source>
        <dbReference type="EMBL" id="ACE04356.1"/>
    </source>
</evidence>
<dbReference type="AlphaFoldDB" id="B3EJF6"/>
<dbReference type="KEGG" id="cpb:Cphamn1_1428"/>
<name>B3EJF6_CHLPB</name>
<gene>
    <name evidence="2" type="ordered locus">Cphamn1_1428</name>
</gene>
<accession>B3EJF6</accession>
<dbReference type="EMBL" id="CP001101">
    <property type="protein sequence ID" value="ACE04356.1"/>
    <property type="molecule type" value="Genomic_DNA"/>
</dbReference>
<feature type="compositionally biased region" description="Basic and acidic residues" evidence="1">
    <location>
        <begin position="176"/>
        <end position="185"/>
    </location>
</feature>
<dbReference type="eggNOG" id="ENOG50337XZ">
    <property type="taxonomic scope" value="Bacteria"/>
</dbReference>
<dbReference type="HOGENOM" id="CLU_1114967_0_0_10"/>
<proteinExistence type="predicted"/>
<organism evidence="2">
    <name type="scientific">Chlorobium phaeobacteroides (strain BS1)</name>
    <dbReference type="NCBI Taxonomy" id="331678"/>
    <lineage>
        <taxon>Bacteria</taxon>
        <taxon>Pseudomonadati</taxon>
        <taxon>Chlorobiota</taxon>
        <taxon>Chlorobiia</taxon>
        <taxon>Chlorobiales</taxon>
        <taxon>Chlorobiaceae</taxon>
        <taxon>Chlorobium/Pelodictyon group</taxon>
        <taxon>Chlorobium</taxon>
    </lineage>
</organism>
<feature type="compositionally biased region" description="Basic residues" evidence="1">
    <location>
        <begin position="234"/>
        <end position="244"/>
    </location>
</feature>
<feature type="compositionally biased region" description="Polar residues" evidence="1">
    <location>
        <begin position="198"/>
        <end position="226"/>
    </location>
</feature>
<sequence length="244" mass="27526">MDLLDFIPFKNEFNKAYHGLTDNANHTSENPVFDALKVRRFAASQNEVSNFITEKIEHWVGWDLKSKKTSVGGMMMIRSEVSSFLLLGTKITVTFGLSEETDRNGYPITTINSKAETNIESRGDLGESRRVIRMGLSALDFEFRKQHVKDDEYLFRSLDPKGQNQALQELFDNARLKTKPSEEKRKPSKQAIPFRPSVKTNGTSQNTSDAENSEASDSMTASGNGTRDQEKPARSKVKVIKLKK</sequence>
<dbReference type="STRING" id="331678.Cphamn1_1428"/>
<evidence type="ECO:0000256" key="1">
    <source>
        <dbReference type="SAM" id="MobiDB-lite"/>
    </source>
</evidence>
<feature type="region of interest" description="Disordered" evidence="1">
    <location>
        <begin position="176"/>
        <end position="244"/>
    </location>
</feature>
<reference evidence="2" key="1">
    <citation type="submission" date="2008-06" db="EMBL/GenBank/DDBJ databases">
        <title>Complete sequence of Chlorobium phaeobacteroides BS1.</title>
        <authorList>
            <consortium name="US DOE Joint Genome Institute"/>
            <person name="Lucas S."/>
            <person name="Copeland A."/>
            <person name="Lapidus A."/>
            <person name="Glavina del Rio T."/>
            <person name="Dalin E."/>
            <person name="Tice H."/>
            <person name="Bruce D."/>
            <person name="Goodwin L."/>
            <person name="Pitluck S."/>
            <person name="Schmutz J."/>
            <person name="Larimer F."/>
            <person name="Land M."/>
            <person name="Hauser L."/>
            <person name="Kyrpides N."/>
            <person name="Ovchinnikova G."/>
            <person name="Li T."/>
            <person name="Liu Z."/>
            <person name="Zhao F."/>
            <person name="Overmann J."/>
            <person name="Bryant D.A."/>
            <person name="Richardson P."/>
        </authorList>
    </citation>
    <scope>NUCLEOTIDE SEQUENCE [LARGE SCALE GENOMIC DNA]</scope>
    <source>
        <strain evidence="2">BS1</strain>
    </source>
</reference>